<keyword evidence="2" id="KW-1185">Reference proteome</keyword>
<protein>
    <submittedName>
        <fullName evidence="1">Uncharacterized protein</fullName>
    </submittedName>
</protein>
<sequence length="812" mass="96488">MKLQIKNYLNRIDSEVQECYSDEINLRVTDFEKYSTFDFVNFHLIYQYILTDESIKNDLFISIPEDEYRENFFASIFNSIVLIKLYQNFFKLEKENPPLEIGDLIYSETKKRVFRVIGKTVKGLSLNYQFPKRNEIGAQISISGHKFYKINPNLFNGRNTAKNIDNYVNYLKNVFGKKFPFITDFKNNTLVIADRRFFKESKHLPIRYTNRNGKLKNDLPFFNYMVECCNNFETAQNYLLNKNQTFDEIIIIGDSKYRDNFDFILQDKYRGKYKNIIIIGTEKPSSENLFLDWWWSNDEVKIANDELPNNTQKVCLQNNTLYSLFIELKEEIQKIKDESMVNLAYILKYTNFFLRMILVKTNLSKGIYQEYLDRLNHYFQSEAFSEELNNLFYEKDIYNPDTIKGYTNRIYILFSKISSTLENENLKWNYIKSKAQEIHKPIYVVVEKKNFDSVSAQIKNEKISNIKLISDKRIDNSKFYLDKWLNDNVNSQNKLVIVPYLNNMELYIKIKALKGDCEVLCYENLDEISFENVEQAYQNQEKAKLNHKDRLEFFKTNFTHSTELKKRDLDDIFSFDFNNENFKNNPYETLDLPKENAVYEIQFSDGTIDKFDSSKGVFLIENGEQINTTIGELYCNATIRFYQNNSREEFRKILKIFDADNLLDSFDKYSDSWKQTLKDLSVQFGSAEKLYDSLFQSYKIHYNTFRNYLDTDCETRFPRLKTMEVIRDFCVKNNRSDDLIVIEFDKFKVYSKKDHSIRQQAGKILGSDLLDYIASNKEERSDSLNKLPEDILEKLTATIQEKTLIKKTLVDE</sequence>
<dbReference type="OrthoDB" id="972919at2"/>
<dbReference type="AlphaFoldDB" id="A0A316AKP1"/>
<accession>A0A316AKP1</accession>
<dbReference type="Proteomes" id="UP000245880">
    <property type="component" value="Unassembled WGS sequence"/>
</dbReference>
<name>A0A316AKP1_9BACT</name>
<reference evidence="1 2" key="1">
    <citation type="submission" date="2018-03" db="EMBL/GenBank/DDBJ databases">
        <title>Genomic Encyclopedia of Archaeal and Bacterial Type Strains, Phase II (KMG-II): from individual species to whole genera.</title>
        <authorList>
            <person name="Goeker M."/>
        </authorList>
    </citation>
    <scope>NUCLEOTIDE SEQUENCE [LARGE SCALE GENOMIC DNA]</scope>
    <source>
        <strain evidence="1 2">DSM 100346</strain>
    </source>
</reference>
<proteinExistence type="predicted"/>
<evidence type="ECO:0000313" key="1">
    <source>
        <dbReference type="EMBL" id="PWJ57594.1"/>
    </source>
</evidence>
<dbReference type="EMBL" id="QGDT01000006">
    <property type="protein sequence ID" value="PWJ57594.1"/>
    <property type="molecule type" value="Genomic_DNA"/>
</dbReference>
<organism evidence="1 2">
    <name type="scientific">Dyadobacter jejuensis</name>
    <dbReference type="NCBI Taxonomy" id="1082580"/>
    <lineage>
        <taxon>Bacteria</taxon>
        <taxon>Pseudomonadati</taxon>
        <taxon>Bacteroidota</taxon>
        <taxon>Cytophagia</taxon>
        <taxon>Cytophagales</taxon>
        <taxon>Spirosomataceae</taxon>
        <taxon>Dyadobacter</taxon>
    </lineage>
</organism>
<dbReference type="RefSeq" id="WP_109674757.1">
    <property type="nucleotide sequence ID" value="NZ_QGDT01000006.1"/>
</dbReference>
<comment type="caution">
    <text evidence="1">The sequence shown here is derived from an EMBL/GenBank/DDBJ whole genome shotgun (WGS) entry which is preliminary data.</text>
</comment>
<evidence type="ECO:0000313" key="2">
    <source>
        <dbReference type="Proteomes" id="UP000245880"/>
    </source>
</evidence>
<gene>
    <name evidence="1" type="ORF">CLV98_10665</name>
</gene>